<feature type="transmembrane region" description="Helical" evidence="5">
    <location>
        <begin position="31"/>
        <end position="50"/>
    </location>
</feature>
<dbReference type="Gene3D" id="1.20.1250.20">
    <property type="entry name" value="MFS general substrate transporter like domains"/>
    <property type="match status" value="1"/>
</dbReference>
<keyword evidence="4 5" id="KW-0472">Membrane</keyword>
<sequence length="398" mass="44545">MWEWFNNGPRFTAAIGSVIFYPFVTRFGRQLSISLGALINGILYFLIFPVNENRMLYILIVRLIHGILWGFMSSTSLVYLFEIAPANAYGFTGCMHQFFIVSGICFINIIGAFFDFKILAISCAAISIIFSGLVWIIRDSPVSAYDKSRRLAKKASHLSHVLKNMEATGHSAANSKNSLNPINSGKKNTLERDVNGLFTKKNMKILFLSIVLFFFQQFCGTNAILANLSSIMAKSGLEINSNLQNLLVNASQLISVMITSLLIDSFGPRIMWCLSAALLFILLIIYAITTTLEVPNYVPVLCIFMYRLSFGFGVGPLTYAIWVQLFTDRARLGGTMIMMSAHWIISWVVVFTFPLLNSTIGEFLTILVYALCTLGSIFFAIFCIPDNRVKETEEMALI</sequence>
<evidence type="ECO:0000256" key="2">
    <source>
        <dbReference type="ARBA" id="ARBA00022692"/>
    </source>
</evidence>
<dbReference type="GO" id="GO:0016020">
    <property type="term" value="C:membrane"/>
    <property type="evidence" value="ECO:0007669"/>
    <property type="project" value="UniProtKB-SubCell"/>
</dbReference>
<evidence type="ECO:0000313" key="8">
    <source>
        <dbReference type="Proteomes" id="UP000179807"/>
    </source>
</evidence>
<feature type="transmembrane region" description="Helical" evidence="5">
    <location>
        <begin position="6"/>
        <end position="24"/>
    </location>
</feature>
<dbReference type="PROSITE" id="PS50850">
    <property type="entry name" value="MFS"/>
    <property type="match status" value="1"/>
</dbReference>
<name>A0A1J4JL78_9EUKA</name>
<evidence type="ECO:0000256" key="5">
    <source>
        <dbReference type="SAM" id="Phobius"/>
    </source>
</evidence>
<comment type="caution">
    <text evidence="7">The sequence shown here is derived from an EMBL/GenBank/DDBJ whole genome shotgun (WGS) entry which is preliminary data.</text>
</comment>
<dbReference type="GeneID" id="94828826"/>
<dbReference type="InterPro" id="IPR005828">
    <property type="entry name" value="MFS_sugar_transport-like"/>
</dbReference>
<feature type="transmembrane region" description="Helical" evidence="5">
    <location>
        <begin position="337"/>
        <end position="357"/>
    </location>
</feature>
<gene>
    <name evidence="7" type="ORF">TRFO_08156</name>
</gene>
<feature type="transmembrane region" description="Helical" evidence="5">
    <location>
        <begin position="304"/>
        <end position="325"/>
    </location>
</feature>
<dbReference type="OrthoDB" id="6612291at2759"/>
<feature type="transmembrane region" description="Helical" evidence="5">
    <location>
        <begin position="205"/>
        <end position="226"/>
    </location>
</feature>
<comment type="subcellular location">
    <subcellularLocation>
        <location evidence="1">Membrane</location>
        <topology evidence="1">Multi-pass membrane protein</topology>
    </subcellularLocation>
</comment>
<dbReference type="PANTHER" id="PTHR48021">
    <property type="match status" value="1"/>
</dbReference>
<feature type="domain" description="Major facilitator superfamily (MFS) profile" evidence="6">
    <location>
        <begin position="1"/>
        <end position="388"/>
    </location>
</feature>
<evidence type="ECO:0000259" key="6">
    <source>
        <dbReference type="PROSITE" id="PS50850"/>
    </source>
</evidence>
<feature type="transmembrane region" description="Helical" evidence="5">
    <location>
        <begin position="270"/>
        <end position="292"/>
    </location>
</feature>
<dbReference type="PANTHER" id="PTHR48021:SF1">
    <property type="entry name" value="GH07001P-RELATED"/>
    <property type="match status" value="1"/>
</dbReference>
<reference evidence="7" key="1">
    <citation type="submission" date="2016-10" db="EMBL/GenBank/DDBJ databases">
        <authorList>
            <person name="Benchimol M."/>
            <person name="Almeida L.G."/>
            <person name="Vasconcelos A.T."/>
            <person name="Perreira-Neves A."/>
            <person name="Rosa I.A."/>
            <person name="Tasca T."/>
            <person name="Bogo M.R."/>
            <person name="de Souza W."/>
        </authorList>
    </citation>
    <scope>NUCLEOTIDE SEQUENCE [LARGE SCALE GENOMIC DNA]</scope>
    <source>
        <strain evidence="7">K</strain>
    </source>
</reference>
<evidence type="ECO:0000256" key="1">
    <source>
        <dbReference type="ARBA" id="ARBA00004141"/>
    </source>
</evidence>
<feature type="transmembrane region" description="Helical" evidence="5">
    <location>
        <begin position="56"/>
        <end position="81"/>
    </location>
</feature>
<evidence type="ECO:0000313" key="7">
    <source>
        <dbReference type="EMBL" id="OHS99864.1"/>
    </source>
</evidence>
<dbReference type="SUPFAM" id="SSF103473">
    <property type="entry name" value="MFS general substrate transporter"/>
    <property type="match status" value="1"/>
</dbReference>
<dbReference type="VEuPathDB" id="TrichDB:TRFO_08156"/>
<dbReference type="InterPro" id="IPR050549">
    <property type="entry name" value="MFS_Trehalose_Transporter"/>
</dbReference>
<feature type="transmembrane region" description="Helical" evidence="5">
    <location>
        <begin position="88"/>
        <end position="110"/>
    </location>
</feature>
<feature type="transmembrane region" description="Helical" evidence="5">
    <location>
        <begin position="363"/>
        <end position="384"/>
    </location>
</feature>
<feature type="transmembrane region" description="Helical" evidence="5">
    <location>
        <begin position="116"/>
        <end position="137"/>
    </location>
</feature>
<dbReference type="InterPro" id="IPR036259">
    <property type="entry name" value="MFS_trans_sf"/>
</dbReference>
<dbReference type="EMBL" id="MLAK01000982">
    <property type="protein sequence ID" value="OHS99864.1"/>
    <property type="molecule type" value="Genomic_DNA"/>
</dbReference>
<dbReference type="RefSeq" id="XP_068353001.1">
    <property type="nucleotide sequence ID" value="XM_068494122.1"/>
</dbReference>
<dbReference type="Pfam" id="PF00083">
    <property type="entry name" value="Sugar_tr"/>
    <property type="match status" value="1"/>
</dbReference>
<accession>A0A1J4JL78</accession>
<dbReference type="InterPro" id="IPR020846">
    <property type="entry name" value="MFS_dom"/>
</dbReference>
<evidence type="ECO:0000256" key="4">
    <source>
        <dbReference type="ARBA" id="ARBA00023136"/>
    </source>
</evidence>
<keyword evidence="3 5" id="KW-1133">Transmembrane helix</keyword>
<protein>
    <submittedName>
        <fullName evidence="7">Major facilitator superfamily transporter</fullName>
    </submittedName>
</protein>
<evidence type="ECO:0000256" key="3">
    <source>
        <dbReference type="ARBA" id="ARBA00022989"/>
    </source>
</evidence>
<organism evidence="7 8">
    <name type="scientific">Tritrichomonas foetus</name>
    <dbReference type="NCBI Taxonomy" id="1144522"/>
    <lineage>
        <taxon>Eukaryota</taxon>
        <taxon>Metamonada</taxon>
        <taxon>Parabasalia</taxon>
        <taxon>Tritrichomonadida</taxon>
        <taxon>Tritrichomonadidae</taxon>
        <taxon>Tritrichomonas</taxon>
    </lineage>
</organism>
<keyword evidence="8" id="KW-1185">Reference proteome</keyword>
<feature type="transmembrane region" description="Helical" evidence="5">
    <location>
        <begin position="246"/>
        <end position="263"/>
    </location>
</feature>
<proteinExistence type="predicted"/>
<dbReference type="AlphaFoldDB" id="A0A1J4JL78"/>
<keyword evidence="2 5" id="KW-0812">Transmembrane</keyword>
<dbReference type="Proteomes" id="UP000179807">
    <property type="component" value="Unassembled WGS sequence"/>
</dbReference>
<dbReference type="GO" id="GO:0022857">
    <property type="term" value="F:transmembrane transporter activity"/>
    <property type="evidence" value="ECO:0007669"/>
    <property type="project" value="InterPro"/>
</dbReference>